<dbReference type="EMBL" id="JADOET010000006">
    <property type="protein sequence ID" value="MBF8150088.1"/>
    <property type="molecule type" value="Genomic_DNA"/>
</dbReference>
<evidence type="ECO:0000313" key="5">
    <source>
        <dbReference type="EMBL" id="MBF8150088.1"/>
    </source>
</evidence>
<feature type="domain" description="HTH araC/xylS-type" evidence="4">
    <location>
        <begin position="190"/>
        <end position="288"/>
    </location>
</feature>
<dbReference type="PANTHER" id="PTHR43280">
    <property type="entry name" value="ARAC-FAMILY TRANSCRIPTIONAL REGULATOR"/>
    <property type="match status" value="1"/>
</dbReference>
<evidence type="ECO:0000256" key="3">
    <source>
        <dbReference type="ARBA" id="ARBA00023163"/>
    </source>
</evidence>
<accession>A0ABS0EI38</accession>
<dbReference type="Gene3D" id="1.10.10.60">
    <property type="entry name" value="Homeodomain-like"/>
    <property type="match status" value="1"/>
</dbReference>
<dbReference type="Pfam" id="PF12833">
    <property type="entry name" value="HTH_18"/>
    <property type="match status" value="1"/>
</dbReference>
<keyword evidence="6" id="KW-1185">Reference proteome</keyword>
<keyword evidence="1" id="KW-0805">Transcription regulation</keyword>
<name>A0ABS0EI38_9FLAO</name>
<dbReference type="PANTHER" id="PTHR43280:SF32">
    <property type="entry name" value="TRANSCRIPTIONAL REGULATORY PROTEIN"/>
    <property type="match status" value="1"/>
</dbReference>
<proteinExistence type="predicted"/>
<sequence>MKTPILNINQFVETIPLSDFYVNSFSNHLDLNKKLISRPHKHNFYLCVLFTKGTGIHEIDFNSYKIEPGSAFFLSPGQTHFWNFDTQPEGFIFFHSQEFYELQFLEHKLNEFPFYYSFQNPPLLKLSAKNTDSISQLFDEIYTEYLGLKASKKLKIVSLINLIYIEFSRNYTHKTELTKLFSPSYLNILEKLVILINENFKNEKLPKFYANRLNITTKHLNRVIKETINKTTSELISERIVLEAKRLIVHSNESLTSISYNLEFSEYSYFSKFFKMKTGSTPMNFRKKYREN</sequence>
<evidence type="ECO:0000256" key="2">
    <source>
        <dbReference type="ARBA" id="ARBA00023125"/>
    </source>
</evidence>
<keyword evidence="3" id="KW-0804">Transcription</keyword>
<evidence type="ECO:0000256" key="1">
    <source>
        <dbReference type="ARBA" id="ARBA00023015"/>
    </source>
</evidence>
<dbReference type="Gene3D" id="2.60.120.10">
    <property type="entry name" value="Jelly Rolls"/>
    <property type="match status" value="1"/>
</dbReference>
<dbReference type="RefSeq" id="WP_195871357.1">
    <property type="nucleotide sequence ID" value="NZ_JADOET010000006.1"/>
</dbReference>
<comment type="caution">
    <text evidence="5">The sequence shown here is derived from an EMBL/GenBank/DDBJ whole genome shotgun (WGS) entry which is preliminary data.</text>
</comment>
<dbReference type="InterPro" id="IPR037923">
    <property type="entry name" value="HTH-like"/>
</dbReference>
<dbReference type="Proteomes" id="UP000611215">
    <property type="component" value="Unassembled WGS sequence"/>
</dbReference>
<protein>
    <submittedName>
        <fullName evidence="5">Helix-turn-helix domain-containing protein</fullName>
    </submittedName>
</protein>
<dbReference type="InterPro" id="IPR018060">
    <property type="entry name" value="HTH_AraC"/>
</dbReference>
<dbReference type="Pfam" id="PF02311">
    <property type="entry name" value="AraC_binding"/>
    <property type="match status" value="1"/>
</dbReference>
<dbReference type="PROSITE" id="PS01124">
    <property type="entry name" value="HTH_ARAC_FAMILY_2"/>
    <property type="match status" value="1"/>
</dbReference>
<dbReference type="SUPFAM" id="SSF51215">
    <property type="entry name" value="Regulatory protein AraC"/>
    <property type="match status" value="1"/>
</dbReference>
<dbReference type="InterPro" id="IPR014710">
    <property type="entry name" value="RmlC-like_jellyroll"/>
</dbReference>
<organism evidence="5 6">
    <name type="scientific">Winogradskyella marina</name>
    <dbReference type="NCBI Taxonomy" id="2785530"/>
    <lineage>
        <taxon>Bacteria</taxon>
        <taxon>Pseudomonadati</taxon>
        <taxon>Bacteroidota</taxon>
        <taxon>Flavobacteriia</taxon>
        <taxon>Flavobacteriales</taxon>
        <taxon>Flavobacteriaceae</taxon>
        <taxon>Winogradskyella</taxon>
    </lineage>
</organism>
<gene>
    <name evidence="5" type="ORF">ITJ86_09285</name>
</gene>
<dbReference type="InterPro" id="IPR009057">
    <property type="entry name" value="Homeodomain-like_sf"/>
</dbReference>
<dbReference type="SMART" id="SM00342">
    <property type="entry name" value="HTH_ARAC"/>
    <property type="match status" value="1"/>
</dbReference>
<evidence type="ECO:0000259" key="4">
    <source>
        <dbReference type="PROSITE" id="PS01124"/>
    </source>
</evidence>
<dbReference type="InterPro" id="IPR003313">
    <property type="entry name" value="AraC-bd"/>
</dbReference>
<evidence type="ECO:0000313" key="6">
    <source>
        <dbReference type="Proteomes" id="UP000611215"/>
    </source>
</evidence>
<reference evidence="5 6" key="1">
    <citation type="submission" date="2020-11" db="EMBL/GenBank/DDBJ databases">
        <title>Winogradskyella marina sp. nov., isolated from marine sediment.</title>
        <authorList>
            <person name="Bo J."/>
            <person name="Wang S."/>
            <person name="Song X."/>
            <person name="Du Z."/>
        </authorList>
    </citation>
    <scope>NUCLEOTIDE SEQUENCE [LARGE SCALE GENOMIC DNA]</scope>
    <source>
        <strain evidence="5 6">F6397</strain>
    </source>
</reference>
<keyword evidence="2" id="KW-0238">DNA-binding</keyword>
<dbReference type="SUPFAM" id="SSF46689">
    <property type="entry name" value="Homeodomain-like"/>
    <property type="match status" value="1"/>
</dbReference>